<protein>
    <submittedName>
        <fullName evidence="1">Uncharacterized protein</fullName>
    </submittedName>
</protein>
<dbReference type="Proteomes" id="UP000298061">
    <property type="component" value="Unassembled WGS sequence"/>
</dbReference>
<keyword evidence="2" id="KW-1185">Reference proteome</keyword>
<gene>
    <name evidence="1" type="ORF">EWM64_g8773</name>
</gene>
<proteinExistence type="predicted"/>
<dbReference type="AlphaFoldDB" id="A0A4Y9ZKA5"/>
<evidence type="ECO:0000313" key="1">
    <source>
        <dbReference type="EMBL" id="TFY75236.1"/>
    </source>
</evidence>
<feature type="non-terminal residue" evidence="1">
    <location>
        <position position="1"/>
    </location>
</feature>
<name>A0A4Y9ZKA5_9AGAM</name>
<sequence>TLTLIDEGPRCLRVFKQLDIPPSCRVHLECVDHNNPHLEASLLPLCDQFPAKADSFHTLSIVYTDEHTIGLKLWRTSSVSGSEVFHPAQDPDLLMSVFIIWGDEEDEEEDEDPNPEPTEVMCDALPLSEVRVVRIVVNECKLPVSSCMGWQRFSRNCRKINTIILDRGSDVRDLCGAILEDEAAREGGQQTDSTQSEPFLPNLKVLELDAMDLRPFKTRKGTKIEIANNPTRIAVRHIGGCIVFVF</sequence>
<accession>A0A4Y9ZKA5</accession>
<reference evidence="1 2" key="1">
    <citation type="submission" date="2019-02" db="EMBL/GenBank/DDBJ databases">
        <title>Genome sequencing of the rare red list fungi Hericium alpestre (H. flagellum).</title>
        <authorList>
            <person name="Buettner E."/>
            <person name="Kellner H."/>
        </authorList>
    </citation>
    <scope>NUCLEOTIDE SEQUENCE [LARGE SCALE GENOMIC DNA]</scope>
    <source>
        <strain evidence="1 2">DSM 108284</strain>
    </source>
</reference>
<evidence type="ECO:0000313" key="2">
    <source>
        <dbReference type="Proteomes" id="UP000298061"/>
    </source>
</evidence>
<dbReference type="EMBL" id="SFCI01001663">
    <property type="protein sequence ID" value="TFY75236.1"/>
    <property type="molecule type" value="Genomic_DNA"/>
</dbReference>
<organism evidence="1 2">
    <name type="scientific">Hericium alpestre</name>
    <dbReference type="NCBI Taxonomy" id="135208"/>
    <lineage>
        <taxon>Eukaryota</taxon>
        <taxon>Fungi</taxon>
        <taxon>Dikarya</taxon>
        <taxon>Basidiomycota</taxon>
        <taxon>Agaricomycotina</taxon>
        <taxon>Agaricomycetes</taxon>
        <taxon>Russulales</taxon>
        <taxon>Hericiaceae</taxon>
        <taxon>Hericium</taxon>
    </lineage>
</organism>
<comment type="caution">
    <text evidence="1">The sequence shown here is derived from an EMBL/GenBank/DDBJ whole genome shotgun (WGS) entry which is preliminary data.</text>
</comment>